<name>A0A0N0GYR1_9ACTN</name>
<dbReference type="AlphaFoldDB" id="A0A0N0GYR1"/>
<dbReference type="RefSeq" id="WP_053925355.1">
    <property type="nucleotide sequence ID" value="NZ_LGKG01000144.1"/>
</dbReference>
<keyword evidence="2" id="KW-1185">Reference proteome</keyword>
<proteinExistence type="predicted"/>
<gene>
    <name evidence="1" type="ORF">ADL29_22195</name>
</gene>
<protein>
    <submittedName>
        <fullName evidence="1">Uncharacterized protein</fullName>
    </submittedName>
</protein>
<evidence type="ECO:0000313" key="1">
    <source>
        <dbReference type="EMBL" id="KPC61800.1"/>
    </source>
</evidence>
<accession>A0A0N0GYR1</accession>
<organism evidence="1 2">
    <name type="scientific">Streptomyces chattanoogensis</name>
    <dbReference type="NCBI Taxonomy" id="66876"/>
    <lineage>
        <taxon>Bacteria</taxon>
        <taxon>Bacillati</taxon>
        <taxon>Actinomycetota</taxon>
        <taxon>Actinomycetes</taxon>
        <taxon>Kitasatosporales</taxon>
        <taxon>Streptomycetaceae</taxon>
        <taxon>Streptomyces</taxon>
    </lineage>
</organism>
<dbReference type="EMBL" id="LGKG01000144">
    <property type="protein sequence ID" value="KPC61800.1"/>
    <property type="molecule type" value="Genomic_DNA"/>
</dbReference>
<dbReference type="PATRIC" id="fig|66876.3.peg.4860"/>
<sequence>MDWAAFSPTRDLPAAKVGDEGLQAEVVDRAGEAARCGVEEGDSVVGEELVAAAAEAEVVLDVARGPGERHARPAARPAGHGAAQGGPLRGYVCLGAATAAALIIGLRWG</sequence>
<reference evidence="2" key="1">
    <citation type="submission" date="2015-07" db="EMBL/GenBank/DDBJ databases">
        <authorList>
            <person name="Ju K.-S."/>
            <person name="Doroghazi J.R."/>
            <person name="Metcalf W.W."/>
        </authorList>
    </citation>
    <scope>NUCLEOTIDE SEQUENCE [LARGE SCALE GENOMIC DNA]</scope>
    <source>
        <strain evidence="2">NRRL ISP-5002</strain>
    </source>
</reference>
<dbReference type="Proteomes" id="UP000037982">
    <property type="component" value="Unassembled WGS sequence"/>
</dbReference>
<comment type="caution">
    <text evidence="1">The sequence shown here is derived from an EMBL/GenBank/DDBJ whole genome shotgun (WGS) entry which is preliminary data.</text>
</comment>
<evidence type="ECO:0000313" key="2">
    <source>
        <dbReference type="Proteomes" id="UP000037982"/>
    </source>
</evidence>